<dbReference type="EC" id="2.1.1.72" evidence="2"/>
<evidence type="ECO:0000256" key="2">
    <source>
        <dbReference type="ARBA" id="ARBA00011900"/>
    </source>
</evidence>
<feature type="domain" description="DNA methylase N-4/N-6" evidence="7">
    <location>
        <begin position="116"/>
        <end position="434"/>
    </location>
</feature>
<name>A0A611M202_SALTI</name>
<dbReference type="SUPFAM" id="SSF53335">
    <property type="entry name" value="S-adenosyl-L-methionine-dependent methyltransferases"/>
    <property type="match status" value="1"/>
</dbReference>
<dbReference type="Gene3D" id="3.40.50.150">
    <property type="entry name" value="Vaccinia Virus protein VP39"/>
    <property type="match status" value="1"/>
</dbReference>
<sequence length="628" mass="71737">MNKLSPEMPELQSMNITADNITKLKSLFPEAFNENGIDFDVLKQLLGENVDEKEERYGLNWHGKRQARQLALTPSRGTLRPCKDESVDWDNTKNLMIEGDNLEVLKLLQKSYTGKVKLIYIDPPYNTGKDFVYPDNFQDNMKNYLEITGQTEDGARLSTNTETSGRYHTDWLNMIYPRLKLARNLLKEDGVIFISIDDAEVDNLKKVCSEIFGEENFVANIVWQKKYSPQNDATYFSDMHDHILVYAKQRKNSKNDSNGWNIDFLPRSDEQNAAYKNPDNDPRGVWKSVDLSVKTYSKANDYSITTPSGRIVTPPASRCWQVSEKRFAELCKENKIWFGENGNNVPSIKRFLTEVQDGVVPTTWWSYKECGHNQEAKQELKKLMEGESVFFDTPKPLRLLDRILHLATTNDKNSIILDFFAGSGTTAHATLNKNIADSGSRRYIAVQLPEKIDDEKYHTISELTKERLRRAGKKVREDNPEWKGDVGFRVFKLDTSNIRPWEATAETLSEQIDAYVSPILEGRSEEDLLTELMLKRGIDLSVNIETRQFDGLTVSCVDGGKLFTCFTRQIPASSVEELTKGIIDWHKSLKAGKDTVCYFLDDAFENNVAKTNLCAILEQHGLTNLHSL</sequence>
<keyword evidence="4 8" id="KW-0808">Transferase</keyword>
<evidence type="ECO:0000313" key="8">
    <source>
        <dbReference type="EMBL" id="EBG5396569.1"/>
    </source>
</evidence>
<dbReference type="PIRSF" id="PIRSF015855">
    <property type="entry name" value="TypeIII_Mtase_mKpnI"/>
    <property type="match status" value="1"/>
</dbReference>
<evidence type="ECO:0000256" key="5">
    <source>
        <dbReference type="ARBA" id="ARBA00022691"/>
    </source>
</evidence>
<dbReference type="GO" id="GO:0008170">
    <property type="term" value="F:N-methyltransferase activity"/>
    <property type="evidence" value="ECO:0007669"/>
    <property type="project" value="InterPro"/>
</dbReference>
<evidence type="ECO:0000256" key="1">
    <source>
        <dbReference type="ARBA" id="ARBA00006594"/>
    </source>
</evidence>
<dbReference type="GO" id="GO:0032259">
    <property type="term" value="P:methylation"/>
    <property type="evidence" value="ECO:0007669"/>
    <property type="project" value="UniProtKB-KW"/>
</dbReference>
<dbReference type="PROSITE" id="PS00092">
    <property type="entry name" value="N6_MTASE"/>
    <property type="match status" value="1"/>
</dbReference>
<keyword evidence="3 8" id="KW-0489">Methyltransferase</keyword>
<gene>
    <name evidence="8" type="ORF">FI137_22675</name>
</gene>
<protein>
    <recommendedName>
        <fullName evidence="2">site-specific DNA-methyltransferase (adenine-specific)</fullName>
        <ecNumber evidence="2">2.1.1.72</ecNumber>
    </recommendedName>
</protein>
<dbReference type="Pfam" id="PF01555">
    <property type="entry name" value="N6_N4_Mtase"/>
    <property type="match status" value="1"/>
</dbReference>
<dbReference type="InterPro" id="IPR002052">
    <property type="entry name" value="DNA_methylase_N6_adenine_CS"/>
</dbReference>
<dbReference type="GO" id="GO:0003677">
    <property type="term" value="F:DNA binding"/>
    <property type="evidence" value="ECO:0007669"/>
    <property type="project" value="InterPro"/>
</dbReference>
<dbReference type="InterPro" id="IPR002295">
    <property type="entry name" value="N4/N6-MTase_EcoPI_Mod-like"/>
</dbReference>
<proteinExistence type="inferred from homology"/>
<dbReference type="PRINTS" id="PR00506">
    <property type="entry name" value="D21N6MTFRASE"/>
</dbReference>
<comment type="caution">
    <text evidence="8">The sequence shown here is derived from an EMBL/GenBank/DDBJ whole genome shotgun (WGS) entry which is preliminary data.</text>
</comment>
<organism evidence="8">
    <name type="scientific">Salmonella typhi</name>
    <dbReference type="NCBI Taxonomy" id="90370"/>
    <lineage>
        <taxon>Bacteria</taxon>
        <taxon>Pseudomonadati</taxon>
        <taxon>Pseudomonadota</taxon>
        <taxon>Gammaproteobacteria</taxon>
        <taxon>Enterobacterales</taxon>
        <taxon>Enterobacteriaceae</taxon>
        <taxon>Salmonella</taxon>
    </lineage>
</organism>
<dbReference type="GO" id="GO:0009007">
    <property type="term" value="F:site-specific DNA-methyltransferase (adenine-specific) activity"/>
    <property type="evidence" value="ECO:0007669"/>
    <property type="project" value="UniProtKB-EC"/>
</dbReference>
<dbReference type="AlphaFoldDB" id="A0A611M202"/>
<comment type="catalytic activity">
    <reaction evidence="6">
        <text>a 2'-deoxyadenosine in DNA + S-adenosyl-L-methionine = an N(6)-methyl-2'-deoxyadenosine in DNA + S-adenosyl-L-homocysteine + H(+)</text>
        <dbReference type="Rhea" id="RHEA:15197"/>
        <dbReference type="Rhea" id="RHEA-COMP:12418"/>
        <dbReference type="Rhea" id="RHEA-COMP:12419"/>
        <dbReference type="ChEBI" id="CHEBI:15378"/>
        <dbReference type="ChEBI" id="CHEBI:57856"/>
        <dbReference type="ChEBI" id="CHEBI:59789"/>
        <dbReference type="ChEBI" id="CHEBI:90615"/>
        <dbReference type="ChEBI" id="CHEBI:90616"/>
        <dbReference type="EC" id="2.1.1.72"/>
    </reaction>
</comment>
<keyword evidence="5" id="KW-0949">S-adenosyl-L-methionine</keyword>
<comment type="similarity">
    <text evidence="1">Belongs to the N(4)/N(6)-methyltransferase family.</text>
</comment>
<dbReference type="InterPro" id="IPR029063">
    <property type="entry name" value="SAM-dependent_MTases_sf"/>
</dbReference>
<dbReference type="InterPro" id="IPR002941">
    <property type="entry name" value="DNA_methylase_N4/N6"/>
</dbReference>
<dbReference type="RefSeq" id="WP_001038192.1">
    <property type="nucleotide sequence ID" value="NZ_CP012091.1"/>
</dbReference>
<evidence type="ECO:0000256" key="6">
    <source>
        <dbReference type="ARBA" id="ARBA00047942"/>
    </source>
</evidence>
<dbReference type="EMBL" id="AAFJDY010000062">
    <property type="protein sequence ID" value="EBG5396569.1"/>
    <property type="molecule type" value="Genomic_DNA"/>
</dbReference>
<evidence type="ECO:0000256" key="4">
    <source>
        <dbReference type="ARBA" id="ARBA00022679"/>
    </source>
</evidence>
<accession>A0A611M202</accession>
<evidence type="ECO:0000259" key="7">
    <source>
        <dbReference type="Pfam" id="PF01555"/>
    </source>
</evidence>
<evidence type="ECO:0000256" key="3">
    <source>
        <dbReference type="ARBA" id="ARBA00022603"/>
    </source>
</evidence>
<reference evidence="8" key="1">
    <citation type="submission" date="2019-06" db="EMBL/GenBank/DDBJ databases">
        <authorList>
            <person name="Ashton P.M."/>
            <person name="Dallman T."/>
            <person name="Nair S."/>
            <person name="De Pinna E."/>
            <person name="Peters T."/>
            <person name="Grant K."/>
        </authorList>
    </citation>
    <scope>NUCLEOTIDE SEQUENCE</scope>
    <source>
        <strain evidence="8">731618</strain>
    </source>
</reference>